<reference evidence="3" key="1">
    <citation type="journal article" date="2021" name="Plant Dis.">
        <title>Occurrence and Distribution of Actinidia Viruses in Shaanxi Province of China.</title>
        <authorList>
            <person name="Zhao L."/>
            <person name="Cao M."/>
            <person name="Huang Q."/>
            <person name="Wang Y."/>
            <person name="Sun J."/>
            <person name="Zhang Y."/>
            <person name="Hou C."/>
            <person name="Wu Y."/>
        </authorList>
    </citation>
    <scope>NUCLEOTIDE SEQUENCE</scope>
    <source>
        <strain evidence="3">AYV2-Zhouzhi</strain>
    </source>
</reference>
<accession>A0A8B6MVE4</accession>
<evidence type="ECO:0000256" key="2">
    <source>
        <dbReference type="ARBA" id="ARBA00022844"/>
    </source>
</evidence>
<dbReference type="Gene3D" id="2.60.120.20">
    <property type="match status" value="1"/>
</dbReference>
<evidence type="ECO:0000313" key="3">
    <source>
        <dbReference type="EMBL" id="QJD14919.1"/>
    </source>
</evidence>
<comment type="subcellular location">
    <subcellularLocation>
        <location evidence="1">Virion</location>
    </subcellularLocation>
</comment>
<dbReference type="InterPro" id="IPR029053">
    <property type="entry name" value="Viral_coat"/>
</dbReference>
<evidence type="ECO:0000256" key="1">
    <source>
        <dbReference type="ARBA" id="ARBA00004328"/>
    </source>
</evidence>
<dbReference type="EMBL" id="MN180071">
    <property type="protein sequence ID" value="QJD14919.1"/>
    <property type="molecule type" value="Genomic_RNA"/>
</dbReference>
<dbReference type="GO" id="GO:0019028">
    <property type="term" value="C:viral capsid"/>
    <property type="evidence" value="ECO:0007669"/>
    <property type="project" value="UniProtKB-KW"/>
</dbReference>
<sequence>MYSLTAVGGIQYTTDNMTKTTQQKRTKVVNNHRFNGCRDAFMQGGTGATPGVTALGIVTTSASGNTSGSYALCPIGLTGVKTVTAGTVTIGGTGNISSPPLRGLFNKAVDFQWYRVTRAKLVFVGNVGSTTTGSLILCGYTSPMDVSVGTSIATTSSRSTKTFDLASSAGKELSVPVPVDSSWKKVSSILSTSGNAAPFFGGSDTFVNVATVEDLCFGSVSYSVIGAPAAAALIGSLYLDYDVEFKGVIDSNVNI</sequence>
<name>A0A8B6MVE4_9VIRU</name>
<proteinExistence type="predicted"/>
<protein>
    <submittedName>
        <fullName evidence="3">Coat protein</fullName>
    </submittedName>
</protein>
<keyword evidence="3" id="KW-0167">Capsid protein</keyword>
<dbReference type="SUPFAM" id="SSF88633">
    <property type="entry name" value="Positive stranded ssRNA viruses"/>
    <property type="match status" value="1"/>
</dbReference>
<organism evidence="3">
    <name type="scientific">Actinidia yellowing virus 2</name>
    <dbReference type="NCBI Taxonomy" id="2715796"/>
    <lineage>
        <taxon>Viruses</taxon>
        <taxon>Riboviria</taxon>
    </lineage>
</organism>
<keyword evidence="2" id="KW-0946">Virion</keyword>